<dbReference type="InterPro" id="IPR022666">
    <property type="entry name" value="Ribosomal_uL2_RNA-bd_dom"/>
</dbReference>
<comment type="subunit">
    <text evidence="5">Part of the 50S ribosomal subunit. Forms a bridge to the 30S subunit in the 70S ribosome.</text>
</comment>
<evidence type="ECO:0000256" key="2">
    <source>
        <dbReference type="ARBA" id="ARBA00022980"/>
    </source>
</evidence>
<dbReference type="SMART" id="SM01383">
    <property type="entry name" value="Ribosomal_L2"/>
    <property type="match status" value="1"/>
</dbReference>
<dbReference type="PIRSF" id="PIRSF002158">
    <property type="entry name" value="Ribosomal_L2"/>
    <property type="match status" value="1"/>
</dbReference>
<dbReference type="Gene3D" id="2.30.30.30">
    <property type="match status" value="1"/>
</dbReference>
<feature type="domain" description="Large ribosomal subunit protein uL2 C-terminal" evidence="7">
    <location>
        <begin position="123"/>
        <end position="252"/>
    </location>
</feature>
<evidence type="ECO:0000259" key="7">
    <source>
        <dbReference type="SMART" id="SM01382"/>
    </source>
</evidence>
<dbReference type="NCBIfam" id="TIGR01171">
    <property type="entry name" value="rplB_bact"/>
    <property type="match status" value="1"/>
</dbReference>
<dbReference type="FunFam" id="4.10.950.10:FF:000001">
    <property type="entry name" value="50S ribosomal protein L2"/>
    <property type="match status" value="1"/>
</dbReference>
<keyword evidence="5" id="KW-0699">rRNA-binding</keyword>
<dbReference type="InterPro" id="IPR008991">
    <property type="entry name" value="Translation_prot_SH3-like_sf"/>
</dbReference>
<keyword evidence="3 5" id="KW-0687">Ribonucleoprotein</keyword>
<name>A0A2H0UBQ7_9BACT</name>
<gene>
    <name evidence="5" type="primary">rplB</name>
    <name evidence="9" type="ORF">COU18_02170</name>
</gene>
<evidence type="ECO:0000313" key="10">
    <source>
        <dbReference type="Proteomes" id="UP000231192"/>
    </source>
</evidence>
<evidence type="ECO:0000256" key="5">
    <source>
        <dbReference type="HAMAP-Rule" id="MF_01320"/>
    </source>
</evidence>
<evidence type="ECO:0000313" key="9">
    <source>
        <dbReference type="EMBL" id="PIR83863.1"/>
    </source>
</evidence>
<dbReference type="InterPro" id="IPR022669">
    <property type="entry name" value="Ribosomal_uL2_C"/>
</dbReference>
<proteinExistence type="inferred from homology"/>
<dbReference type="SUPFAM" id="SSF50249">
    <property type="entry name" value="Nucleic acid-binding proteins"/>
    <property type="match status" value="1"/>
</dbReference>
<evidence type="ECO:0000256" key="4">
    <source>
        <dbReference type="ARBA" id="ARBA00035242"/>
    </source>
</evidence>
<dbReference type="HAMAP" id="MF_01320_B">
    <property type="entry name" value="Ribosomal_uL2_B"/>
    <property type="match status" value="1"/>
</dbReference>
<dbReference type="GO" id="GO:0019843">
    <property type="term" value="F:rRNA binding"/>
    <property type="evidence" value="ECO:0007669"/>
    <property type="project" value="UniProtKB-UniRule"/>
</dbReference>
<sequence>MKSYKPTSKSQRQRVSINYRAILSGHKPEKSLMKGAKSRGGRNAFGRITVRHQGGGHKKTYRQVDFKFDKKNIPAKIASIEYDPFRSGFIGLAVYADGEKRYVVLPQRVKVGDTFLVSDKAPVTLGNRLPLGNMPVGTFVYNIELKPGAGGVLARSAGNYCEVVAQDAGYTHLKMPSTEVRRVISTAWASVGEVSNEEHRLVNLGKAGRSRWMGVRPTVRGSAMNPVDHPHGGGEGKQGRGSRRQKTMWGKPAGKGQKTRRPKKYSNVFLVSRRRVGKRK</sequence>
<dbReference type="InterPro" id="IPR014726">
    <property type="entry name" value="Ribosomal_uL2_dom3"/>
</dbReference>
<evidence type="ECO:0000259" key="8">
    <source>
        <dbReference type="SMART" id="SM01383"/>
    </source>
</evidence>
<dbReference type="SMART" id="SM01382">
    <property type="entry name" value="Ribosomal_L2_C"/>
    <property type="match status" value="1"/>
</dbReference>
<feature type="domain" description="Large ribosomal subunit protein uL2 RNA-binding" evidence="8">
    <location>
        <begin position="41"/>
        <end position="117"/>
    </location>
</feature>
<dbReference type="Pfam" id="PF00181">
    <property type="entry name" value="Ribosomal_L2_N"/>
    <property type="match status" value="1"/>
</dbReference>
<dbReference type="EMBL" id="PFBK01000006">
    <property type="protein sequence ID" value="PIR83863.1"/>
    <property type="molecule type" value="Genomic_DNA"/>
</dbReference>
<feature type="compositionally biased region" description="Basic and acidic residues" evidence="6">
    <location>
        <begin position="228"/>
        <end position="238"/>
    </location>
</feature>
<dbReference type="InterPro" id="IPR005880">
    <property type="entry name" value="Ribosomal_uL2_bac/org-type"/>
</dbReference>
<organism evidence="9 10">
    <name type="scientific">Candidatus Kaiserbacteria bacterium CG10_big_fil_rev_8_21_14_0_10_51_14</name>
    <dbReference type="NCBI Taxonomy" id="1974610"/>
    <lineage>
        <taxon>Bacteria</taxon>
        <taxon>Candidatus Kaiseribacteriota</taxon>
    </lineage>
</organism>
<feature type="region of interest" description="Disordered" evidence="6">
    <location>
        <begin position="219"/>
        <end position="280"/>
    </location>
</feature>
<dbReference type="FunFam" id="2.30.30.30:FF:000001">
    <property type="entry name" value="50S ribosomal protein L2"/>
    <property type="match status" value="1"/>
</dbReference>
<dbReference type="InterPro" id="IPR022671">
    <property type="entry name" value="Ribosomal_uL2_CS"/>
</dbReference>
<dbReference type="Gene3D" id="2.40.50.140">
    <property type="entry name" value="Nucleic acid-binding proteins"/>
    <property type="match status" value="1"/>
</dbReference>
<dbReference type="SUPFAM" id="SSF50104">
    <property type="entry name" value="Translation proteins SH3-like domain"/>
    <property type="match status" value="1"/>
</dbReference>
<dbReference type="InterPro" id="IPR012340">
    <property type="entry name" value="NA-bd_OB-fold"/>
</dbReference>
<reference evidence="10" key="1">
    <citation type="submission" date="2017-09" db="EMBL/GenBank/DDBJ databases">
        <title>Depth-based differentiation of microbial function through sediment-hosted aquifers and enrichment of novel symbionts in the deep terrestrial subsurface.</title>
        <authorList>
            <person name="Probst A.J."/>
            <person name="Ladd B."/>
            <person name="Jarett J.K."/>
            <person name="Geller-Mcgrath D.E."/>
            <person name="Sieber C.M.K."/>
            <person name="Emerson J.B."/>
            <person name="Anantharaman K."/>
            <person name="Thomas B.C."/>
            <person name="Malmstrom R."/>
            <person name="Stieglmeier M."/>
            <person name="Klingl A."/>
            <person name="Woyke T."/>
            <person name="Ryan C.M."/>
            <person name="Banfield J.F."/>
        </authorList>
    </citation>
    <scope>NUCLEOTIDE SEQUENCE [LARGE SCALE GENOMIC DNA]</scope>
</reference>
<dbReference type="InterPro" id="IPR002171">
    <property type="entry name" value="Ribosomal_uL2"/>
</dbReference>
<dbReference type="Pfam" id="PF03947">
    <property type="entry name" value="Ribosomal_L2_C"/>
    <property type="match status" value="1"/>
</dbReference>
<evidence type="ECO:0000256" key="1">
    <source>
        <dbReference type="ARBA" id="ARBA00005636"/>
    </source>
</evidence>
<comment type="similarity">
    <text evidence="1 5">Belongs to the universal ribosomal protein uL2 family.</text>
</comment>
<dbReference type="GO" id="GO:0002181">
    <property type="term" value="P:cytoplasmic translation"/>
    <property type="evidence" value="ECO:0007669"/>
    <property type="project" value="TreeGrafter"/>
</dbReference>
<evidence type="ECO:0000256" key="3">
    <source>
        <dbReference type="ARBA" id="ARBA00023274"/>
    </source>
</evidence>
<dbReference type="InterPro" id="IPR014722">
    <property type="entry name" value="Rib_uL2_dom2"/>
</dbReference>
<dbReference type="GO" id="GO:0016740">
    <property type="term" value="F:transferase activity"/>
    <property type="evidence" value="ECO:0007669"/>
    <property type="project" value="InterPro"/>
</dbReference>
<dbReference type="PANTHER" id="PTHR13691:SF5">
    <property type="entry name" value="LARGE RIBOSOMAL SUBUNIT PROTEIN UL2M"/>
    <property type="match status" value="1"/>
</dbReference>
<dbReference type="AlphaFoldDB" id="A0A2H0UBQ7"/>
<comment type="caution">
    <text evidence="9">The sequence shown here is derived from an EMBL/GenBank/DDBJ whole genome shotgun (WGS) entry which is preliminary data.</text>
</comment>
<keyword evidence="5" id="KW-0694">RNA-binding</keyword>
<dbReference type="GO" id="GO:0003735">
    <property type="term" value="F:structural constituent of ribosome"/>
    <property type="evidence" value="ECO:0007669"/>
    <property type="project" value="InterPro"/>
</dbReference>
<accession>A0A2H0UBQ7</accession>
<keyword evidence="2 5" id="KW-0689">Ribosomal protein</keyword>
<comment type="function">
    <text evidence="5">One of the primary rRNA binding proteins. Required for association of the 30S and 50S subunits to form the 70S ribosome, for tRNA binding and peptide bond formation. It has been suggested to have peptidyltransferase activity; this is somewhat controversial. Makes several contacts with the 16S rRNA in the 70S ribosome.</text>
</comment>
<evidence type="ECO:0000256" key="6">
    <source>
        <dbReference type="SAM" id="MobiDB-lite"/>
    </source>
</evidence>
<dbReference type="GO" id="GO:0015934">
    <property type="term" value="C:large ribosomal subunit"/>
    <property type="evidence" value="ECO:0007669"/>
    <property type="project" value="InterPro"/>
</dbReference>
<dbReference type="PANTHER" id="PTHR13691">
    <property type="entry name" value="RIBOSOMAL PROTEIN L2"/>
    <property type="match status" value="1"/>
</dbReference>
<dbReference type="Proteomes" id="UP000231192">
    <property type="component" value="Unassembled WGS sequence"/>
</dbReference>
<dbReference type="PROSITE" id="PS00467">
    <property type="entry name" value="RIBOSOMAL_L2"/>
    <property type="match status" value="1"/>
</dbReference>
<dbReference type="Gene3D" id="4.10.950.10">
    <property type="entry name" value="Ribosomal protein L2, domain 3"/>
    <property type="match status" value="1"/>
</dbReference>
<protein>
    <recommendedName>
        <fullName evidence="4 5">Large ribosomal subunit protein uL2</fullName>
    </recommendedName>
</protein>